<gene>
    <name evidence="3" type="ORF">SAMN04489842_4059</name>
</gene>
<dbReference type="EMBL" id="FNLC01000007">
    <property type="protein sequence ID" value="SDR44160.1"/>
    <property type="molecule type" value="Genomic_DNA"/>
</dbReference>
<dbReference type="AlphaFoldDB" id="A0A1H1J2Z8"/>
<dbReference type="STRING" id="1095778.SAMN04489842_4059"/>
<keyword evidence="2" id="KW-0812">Transmembrane</keyword>
<evidence type="ECO:0000313" key="3">
    <source>
        <dbReference type="EMBL" id="SDR44160.1"/>
    </source>
</evidence>
<feature type="coiled-coil region" evidence="1">
    <location>
        <begin position="49"/>
        <end position="104"/>
    </location>
</feature>
<keyword evidence="1" id="KW-0175">Coiled coil</keyword>
<sequence>MTSATRALILVTVLAVGIAIVGGTVAADSSELEDVDWITESDGEYESHEEQYLESSDRLQDEIDQLNESIAAIEDDETNFEEALDNANATLERLDDRNQNMTEDEIAFVNYLRSETKAGNATGTVGVIETIDTQRTQRTEALANATDEYVDAVESERNEPKSTVQIALFGPLLGGLLVGSVAGAALPLIAARRVDEKMKLSRDVSYDRKTALLPILLGLVLAIAGIAVFVLHFGVDVELLGVIR</sequence>
<keyword evidence="2" id="KW-1133">Transmembrane helix</keyword>
<proteinExistence type="predicted"/>
<evidence type="ECO:0000313" key="4">
    <source>
        <dbReference type="Proteomes" id="UP000198848"/>
    </source>
</evidence>
<evidence type="ECO:0000256" key="1">
    <source>
        <dbReference type="SAM" id="Coils"/>
    </source>
</evidence>
<name>A0A1H1J2Z8_NATTX</name>
<accession>A0A1H1J2Z8</accession>
<dbReference type="RefSeq" id="WP_090385984.1">
    <property type="nucleotide sequence ID" value="NZ_FNLC01000007.1"/>
</dbReference>
<reference evidence="4" key="1">
    <citation type="submission" date="2016-10" db="EMBL/GenBank/DDBJ databases">
        <authorList>
            <person name="Varghese N."/>
            <person name="Submissions S."/>
        </authorList>
    </citation>
    <scope>NUCLEOTIDE SEQUENCE [LARGE SCALE GENOMIC DNA]</scope>
    <source>
        <strain evidence="4">DSM 24767</strain>
    </source>
</reference>
<feature type="transmembrane region" description="Helical" evidence="2">
    <location>
        <begin position="166"/>
        <end position="190"/>
    </location>
</feature>
<evidence type="ECO:0000256" key="2">
    <source>
        <dbReference type="SAM" id="Phobius"/>
    </source>
</evidence>
<organism evidence="3 4">
    <name type="scientific">Natronobacterium texcoconense</name>
    <dbReference type="NCBI Taxonomy" id="1095778"/>
    <lineage>
        <taxon>Archaea</taxon>
        <taxon>Methanobacteriati</taxon>
        <taxon>Methanobacteriota</taxon>
        <taxon>Stenosarchaea group</taxon>
        <taxon>Halobacteria</taxon>
        <taxon>Halobacteriales</taxon>
        <taxon>Natrialbaceae</taxon>
        <taxon>Natronobacterium</taxon>
    </lineage>
</organism>
<keyword evidence="2" id="KW-0472">Membrane</keyword>
<feature type="transmembrane region" description="Helical" evidence="2">
    <location>
        <begin position="211"/>
        <end position="235"/>
    </location>
</feature>
<dbReference type="Proteomes" id="UP000198848">
    <property type="component" value="Unassembled WGS sequence"/>
</dbReference>
<protein>
    <submittedName>
        <fullName evidence="3">Uncharacterized protein</fullName>
    </submittedName>
</protein>
<dbReference type="OrthoDB" id="331633at2157"/>
<keyword evidence="4" id="KW-1185">Reference proteome</keyword>